<comment type="caution">
    <text evidence="2">The sequence shown here is derived from an EMBL/GenBank/DDBJ whole genome shotgun (WGS) entry which is preliminary data.</text>
</comment>
<name>A0A9N8DAG4_9STRA</name>
<dbReference type="SUPFAM" id="SSF48452">
    <property type="entry name" value="TPR-like"/>
    <property type="match status" value="1"/>
</dbReference>
<keyword evidence="3" id="KW-1185">Reference proteome</keyword>
<dbReference type="InterPro" id="IPR011990">
    <property type="entry name" value="TPR-like_helical_dom_sf"/>
</dbReference>
<dbReference type="AlphaFoldDB" id="A0A9N8DAG4"/>
<dbReference type="Proteomes" id="UP001153069">
    <property type="component" value="Unassembled WGS sequence"/>
</dbReference>
<feature type="region of interest" description="Disordered" evidence="1">
    <location>
        <begin position="359"/>
        <end position="387"/>
    </location>
</feature>
<feature type="compositionally biased region" description="Low complexity" evidence="1">
    <location>
        <begin position="62"/>
        <end position="84"/>
    </location>
</feature>
<proteinExistence type="predicted"/>
<evidence type="ECO:0000313" key="3">
    <source>
        <dbReference type="Proteomes" id="UP001153069"/>
    </source>
</evidence>
<evidence type="ECO:0000256" key="1">
    <source>
        <dbReference type="SAM" id="MobiDB-lite"/>
    </source>
</evidence>
<sequence length="479" mass="53657">MNATMEFQSTKSAPSTTCTTTTTATTSGNRLSSGCFRRGSGTRSSRGFLGQKTVNNGKVSARRSSYSAPSSSTAINSSTINTCSGKPRRRSTRSKPLIPAVSLVCVEILLEDLEEGDWKSTRNFFAQLRFHSQARRTNMDQLAQAYRNSNSANCSAELSLETLAAWTLAEPDNRDAHLLHGIFLVTAAWSALQKSDQEAQFVTFQNQLQNAETALDKAIEIDPTDPLPYANKITASRELQTIKTTFQQFQNNCKKDDRHDLAVHEAMLYRLSPTWGGSNAELLQFARTATIQAESPPPVGHPLWSLMAKAHVLAYQEKLRNDKSAKQKNVGSAYWKDAVVRKEIVKAYRKHQAASSTKGSGLIVLPTTNNNHSGLAKEEEDDDDDNKETLARSHTNLFAYCLYKCKAFSEAYNEFIKIETQQEQKPTQEPWNLESNHNWKQFYQHAHDKVLQHKANKRHEKAVMWDSSTTCTNDCAYSQ</sequence>
<gene>
    <name evidence="2" type="ORF">SEMRO_1_G000920.1</name>
</gene>
<feature type="region of interest" description="Disordered" evidence="1">
    <location>
        <begin position="1"/>
        <end position="92"/>
    </location>
</feature>
<protein>
    <submittedName>
        <fullName evidence="2">Uncharacterized protein</fullName>
    </submittedName>
</protein>
<feature type="compositionally biased region" description="Low complexity" evidence="1">
    <location>
        <begin position="9"/>
        <end position="47"/>
    </location>
</feature>
<accession>A0A9N8DAG4</accession>
<evidence type="ECO:0000313" key="2">
    <source>
        <dbReference type="EMBL" id="CAB9496114.1"/>
    </source>
</evidence>
<dbReference type="EMBL" id="CAICTM010000001">
    <property type="protein sequence ID" value="CAB9496114.1"/>
    <property type="molecule type" value="Genomic_DNA"/>
</dbReference>
<reference evidence="2" key="1">
    <citation type="submission" date="2020-06" db="EMBL/GenBank/DDBJ databases">
        <authorList>
            <consortium name="Plant Systems Biology data submission"/>
        </authorList>
    </citation>
    <scope>NUCLEOTIDE SEQUENCE</scope>
    <source>
        <strain evidence="2">D6</strain>
    </source>
</reference>
<organism evidence="2 3">
    <name type="scientific">Seminavis robusta</name>
    <dbReference type="NCBI Taxonomy" id="568900"/>
    <lineage>
        <taxon>Eukaryota</taxon>
        <taxon>Sar</taxon>
        <taxon>Stramenopiles</taxon>
        <taxon>Ochrophyta</taxon>
        <taxon>Bacillariophyta</taxon>
        <taxon>Bacillariophyceae</taxon>
        <taxon>Bacillariophycidae</taxon>
        <taxon>Naviculales</taxon>
        <taxon>Naviculaceae</taxon>
        <taxon>Seminavis</taxon>
    </lineage>
</organism>